<comment type="caution">
    <text evidence="2">The sequence shown here is derived from an EMBL/GenBank/DDBJ whole genome shotgun (WGS) entry which is preliminary data.</text>
</comment>
<feature type="region of interest" description="Disordered" evidence="1">
    <location>
        <begin position="1"/>
        <end position="24"/>
    </location>
</feature>
<evidence type="ECO:0000313" key="3">
    <source>
        <dbReference type="Proteomes" id="UP000299102"/>
    </source>
</evidence>
<keyword evidence="3" id="KW-1185">Reference proteome</keyword>
<gene>
    <name evidence="2" type="primary">gag</name>
    <name evidence="2" type="ORF">EVAR_71046_1</name>
</gene>
<evidence type="ECO:0000313" key="2">
    <source>
        <dbReference type="EMBL" id="GBP07838.1"/>
    </source>
</evidence>
<feature type="region of interest" description="Disordered" evidence="1">
    <location>
        <begin position="268"/>
        <end position="293"/>
    </location>
</feature>
<proteinExistence type="predicted"/>
<feature type="compositionally biased region" description="Polar residues" evidence="1">
    <location>
        <begin position="13"/>
        <end position="24"/>
    </location>
</feature>
<organism evidence="2 3">
    <name type="scientific">Eumeta variegata</name>
    <name type="common">Bagworm moth</name>
    <name type="synonym">Eumeta japonica</name>
    <dbReference type="NCBI Taxonomy" id="151549"/>
    <lineage>
        <taxon>Eukaryota</taxon>
        <taxon>Metazoa</taxon>
        <taxon>Ecdysozoa</taxon>
        <taxon>Arthropoda</taxon>
        <taxon>Hexapoda</taxon>
        <taxon>Insecta</taxon>
        <taxon>Pterygota</taxon>
        <taxon>Neoptera</taxon>
        <taxon>Endopterygota</taxon>
        <taxon>Lepidoptera</taxon>
        <taxon>Glossata</taxon>
        <taxon>Ditrysia</taxon>
        <taxon>Tineoidea</taxon>
        <taxon>Psychidae</taxon>
        <taxon>Oiketicinae</taxon>
        <taxon>Eumeta</taxon>
    </lineage>
</organism>
<sequence>MANPNNLIRPPTLSANNDPPQQNSQLSLQDLRSLISSIASDVLRQQGPQVVHETLNPSVNSTDLGDQQINRHADQLHDMDKIPDVVKCLKEFSGQPGEFNSWKKSVERILSIYDPIRGTPKYYGILSVIRNKITGNADVALESYNTPLNWQAISQCLITHYGDKRDLSTLEYQMTTLVQGSSNIQEFYQQVYTHLSLILNKLGCLQMSNESLSLLSKSYRDKALDTFIRGLNGDLPRLLGMREPTDLPQALHLCLKLENQNFRANHANNAKRNQPPHLPPKRNFGNPPKQSFYPQLAYIPRTTQQRYQPPNQWNQLNTNPPRPPKPQPRPEPMEVDQSLRSQRINYMNRPQQNQFFGKRPNQFGNNQQHKNQRMFHIDTEETGNRRVDNEGRQYGEPSDIHFLA</sequence>
<feature type="compositionally biased region" description="Pro residues" evidence="1">
    <location>
        <begin position="320"/>
        <end position="330"/>
    </location>
</feature>
<protein>
    <submittedName>
        <fullName evidence="2">Retrovirus-related Gag polyprotein from transposon HMS-Beagle</fullName>
    </submittedName>
</protein>
<reference evidence="2 3" key="1">
    <citation type="journal article" date="2019" name="Commun. Biol.">
        <title>The bagworm genome reveals a unique fibroin gene that provides high tensile strength.</title>
        <authorList>
            <person name="Kono N."/>
            <person name="Nakamura H."/>
            <person name="Ohtoshi R."/>
            <person name="Tomita M."/>
            <person name="Numata K."/>
            <person name="Arakawa K."/>
        </authorList>
    </citation>
    <scope>NUCLEOTIDE SEQUENCE [LARGE SCALE GENOMIC DNA]</scope>
</reference>
<dbReference type="Proteomes" id="UP000299102">
    <property type="component" value="Unassembled WGS sequence"/>
</dbReference>
<evidence type="ECO:0000256" key="1">
    <source>
        <dbReference type="SAM" id="MobiDB-lite"/>
    </source>
</evidence>
<dbReference type="OrthoDB" id="7488542at2759"/>
<feature type="region of interest" description="Disordered" evidence="1">
    <location>
        <begin position="306"/>
        <end position="336"/>
    </location>
</feature>
<name>A0A4C1T308_EUMVA</name>
<accession>A0A4C1T308</accession>
<dbReference type="AlphaFoldDB" id="A0A4C1T308"/>
<dbReference type="EMBL" id="BGZK01004250">
    <property type="protein sequence ID" value="GBP07838.1"/>
    <property type="molecule type" value="Genomic_DNA"/>
</dbReference>
<feature type="compositionally biased region" description="Polar residues" evidence="1">
    <location>
        <begin position="306"/>
        <end position="319"/>
    </location>
</feature>